<dbReference type="RefSeq" id="WP_219612888.1">
    <property type="nucleotide sequence ID" value="NZ_CP080029.1"/>
</dbReference>
<feature type="domain" description="Nitroreductase" evidence="1">
    <location>
        <begin position="129"/>
        <end position="292"/>
    </location>
</feature>
<dbReference type="PANTHER" id="PTHR23026">
    <property type="entry name" value="NADPH NITROREDUCTASE"/>
    <property type="match status" value="1"/>
</dbReference>
<proteinExistence type="predicted"/>
<dbReference type="PANTHER" id="PTHR23026:SF123">
    <property type="entry name" value="NAD(P)H NITROREDUCTASE RV3131-RELATED"/>
    <property type="match status" value="1"/>
</dbReference>
<protein>
    <submittedName>
        <fullName evidence="2">Nitroreductase family protein</fullName>
    </submittedName>
</protein>
<sequence length="338" mass="37001">MRDRVTEAVPALVAAAVAAPSMHNAQPWRFVHRTDTGVLSLYGDPDRALPVGDPEHRGMHLGCGGALFNLRVAAAQQGWDVVTEMFPDRRDPWRLADVTLEEPGTVPDVETRAAGSLDRGLADLFPAVETRHTNRSPFSDEQIPPEILDELCAAALLEGARLAVPSDWHADDLVDLVHDAELHEAASDLMRAEIIAWTRTGRAGEGPEAEGVPSYAFGPRQHDVKVPVRDFGLPRDTQRRATATFEERPQLAVLGTETDDPADWLRAGQAMERILLVATRDGLATSMMSQPLEWPELRSMARDPASRMGFVHMVFRLGYGPPAVATPRRPVADVLTVV</sequence>
<evidence type="ECO:0000313" key="2">
    <source>
        <dbReference type="EMBL" id="WUX35834.1"/>
    </source>
</evidence>
<dbReference type="Proteomes" id="UP001431926">
    <property type="component" value="Chromosome"/>
</dbReference>
<reference evidence="2" key="1">
    <citation type="submission" date="2022-10" db="EMBL/GenBank/DDBJ databases">
        <title>The complete genomes of actinobacterial strains from the NBC collection.</title>
        <authorList>
            <person name="Joergensen T.S."/>
            <person name="Alvarez Arevalo M."/>
            <person name="Sterndorff E.B."/>
            <person name="Faurdal D."/>
            <person name="Vuksanovic O."/>
            <person name="Mourched A.-S."/>
            <person name="Charusanti P."/>
            <person name="Shaw S."/>
            <person name="Blin K."/>
            <person name="Weber T."/>
        </authorList>
    </citation>
    <scope>NUCLEOTIDE SEQUENCE</scope>
    <source>
        <strain evidence="2">NBC_01436</strain>
    </source>
</reference>
<dbReference type="NCBIfam" id="NF047509">
    <property type="entry name" value="Rv3131_FMN_oxido"/>
    <property type="match status" value="1"/>
</dbReference>
<organism evidence="2 3">
    <name type="scientific">Streptomyces anulatus</name>
    <name type="common">Streptomyces chrysomallus</name>
    <dbReference type="NCBI Taxonomy" id="1892"/>
    <lineage>
        <taxon>Bacteria</taxon>
        <taxon>Bacillati</taxon>
        <taxon>Actinomycetota</taxon>
        <taxon>Actinomycetes</taxon>
        <taxon>Kitasatosporales</taxon>
        <taxon>Streptomycetaceae</taxon>
        <taxon>Streptomyces</taxon>
    </lineage>
</organism>
<evidence type="ECO:0000313" key="3">
    <source>
        <dbReference type="Proteomes" id="UP001431926"/>
    </source>
</evidence>
<accession>A0ABZ1ZAP7</accession>
<dbReference type="InterPro" id="IPR050627">
    <property type="entry name" value="Nitroreductase/BluB"/>
</dbReference>
<gene>
    <name evidence="2" type="ORF">OG367_06130</name>
</gene>
<dbReference type="EMBL" id="CP109491">
    <property type="protein sequence ID" value="WUX35834.1"/>
    <property type="molecule type" value="Genomic_DNA"/>
</dbReference>
<dbReference type="InterPro" id="IPR029479">
    <property type="entry name" value="Nitroreductase"/>
</dbReference>
<name>A0ABZ1ZAP7_STRAQ</name>
<dbReference type="Pfam" id="PF00881">
    <property type="entry name" value="Nitroreductase"/>
    <property type="match status" value="1"/>
</dbReference>
<keyword evidence="3" id="KW-1185">Reference proteome</keyword>
<evidence type="ECO:0000259" key="1">
    <source>
        <dbReference type="Pfam" id="PF00881"/>
    </source>
</evidence>